<evidence type="ECO:0000313" key="4">
    <source>
        <dbReference type="EMBL" id="KAK0650435.1"/>
    </source>
</evidence>
<dbReference type="Gene3D" id="3.90.25.10">
    <property type="entry name" value="UDP-galactose 4-epimerase, domain 1"/>
    <property type="match status" value="1"/>
</dbReference>
<dbReference type="InterPro" id="IPR036291">
    <property type="entry name" value="NAD(P)-bd_dom_sf"/>
</dbReference>
<reference evidence="4" key="1">
    <citation type="submission" date="2023-06" db="EMBL/GenBank/DDBJ databases">
        <title>Multi-omics analyses reveal the molecular pathogenesis toolkit of Lasiodiplodia hormozganensis, a cross-kingdom pathogen.</title>
        <authorList>
            <person name="Felix C."/>
            <person name="Meneses R."/>
            <person name="Goncalves M.F.M."/>
            <person name="Tilleman L."/>
            <person name="Duarte A.S."/>
            <person name="Jorrin-Novo J.V."/>
            <person name="Van De Peer Y."/>
            <person name="Deforce D."/>
            <person name="Van Nieuwerburgh F."/>
            <person name="Esteves A.C."/>
            <person name="Alves A."/>
        </authorList>
    </citation>
    <scope>NUCLEOTIDE SEQUENCE</scope>
    <source>
        <strain evidence="4">CBS 339.90</strain>
    </source>
</reference>
<evidence type="ECO:0000259" key="3">
    <source>
        <dbReference type="Pfam" id="PF05368"/>
    </source>
</evidence>
<comment type="caution">
    <text evidence="4">The sequence shown here is derived from an EMBL/GenBank/DDBJ whole genome shotgun (WGS) entry which is preliminary data.</text>
</comment>
<dbReference type="GO" id="GO:0005634">
    <property type="term" value="C:nucleus"/>
    <property type="evidence" value="ECO:0007669"/>
    <property type="project" value="TreeGrafter"/>
</dbReference>
<dbReference type="AlphaFoldDB" id="A0AA40CT76"/>
<dbReference type="CDD" id="cd05251">
    <property type="entry name" value="NmrA_like_SDR_a"/>
    <property type="match status" value="1"/>
</dbReference>
<feature type="domain" description="NmrA-like" evidence="3">
    <location>
        <begin position="1"/>
        <end position="270"/>
    </location>
</feature>
<protein>
    <submittedName>
        <fullName evidence="4">NmrA-like family domain-containing protein 1</fullName>
    </submittedName>
</protein>
<dbReference type="SUPFAM" id="SSF51735">
    <property type="entry name" value="NAD(P)-binding Rossmann-fold domains"/>
    <property type="match status" value="1"/>
</dbReference>
<dbReference type="InterPro" id="IPR008030">
    <property type="entry name" value="NmrA-like"/>
</dbReference>
<dbReference type="PANTHER" id="PTHR42748:SF7">
    <property type="entry name" value="NMRA LIKE REDOX SENSOR 1-RELATED"/>
    <property type="match status" value="1"/>
</dbReference>
<comment type="similarity">
    <text evidence="1">Belongs to the NmrA-type oxidoreductase family.</text>
</comment>
<sequence length="301" mass="32480">MSKTLLITGATGKQGGAVIKALLAADADFNILAVTRDTSSESAKALEKQSPKVKTIQGNLNDPKAIFDTAGSPIWGVFSVQVPHAADQTSDPEEVQGKALVDAALAHGVKHFVYTSVDRGTSRPNVPTNVPHFASKHHIEEHLLAKAGDKMTWTVIQPVAFLDNFSGYAPQFAAAFAAMWKSYLGEEKKLQVIASSDIGKVAARSFVQPEKYAGRKIPLAGDDLSYGDVKRIFNEKTGKEVPEAPEQVGRGFVESSADLKAMWVWFGTNGFGADIPALRTEFPDLLDYGNWLVKEGGYNSQ</sequence>
<accession>A0AA40CT76</accession>
<proteinExistence type="inferred from homology"/>
<dbReference type="Proteomes" id="UP001175001">
    <property type="component" value="Unassembled WGS sequence"/>
</dbReference>
<dbReference type="EMBL" id="JAUJDW010000036">
    <property type="protein sequence ID" value="KAK0650435.1"/>
    <property type="molecule type" value="Genomic_DNA"/>
</dbReference>
<gene>
    <name evidence="4" type="primary">NMRAL1_1</name>
    <name evidence="4" type="ORF">DIS24_g6895</name>
</gene>
<evidence type="ECO:0000256" key="2">
    <source>
        <dbReference type="ARBA" id="ARBA00022857"/>
    </source>
</evidence>
<evidence type="ECO:0000313" key="5">
    <source>
        <dbReference type="Proteomes" id="UP001175001"/>
    </source>
</evidence>
<dbReference type="PANTHER" id="PTHR42748">
    <property type="entry name" value="NITROGEN METABOLITE REPRESSION PROTEIN NMRA FAMILY MEMBER"/>
    <property type="match status" value="1"/>
</dbReference>
<dbReference type="Gene3D" id="3.40.50.720">
    <property type="entry name" value="NAD(P)-binding Rossmann-like Domain"/>
    <property type="match status" value="1"/>
</dbReference>
<keyword evidence="5" id="KW-1185">Reference proteome</keyword>
<organism evidence="4 5">
    <name type="scientific">Lasiodiplodia hormozganensis</name>
    <dbReference type="NCBI Taxonomy" id="869390"/>
    <lineage>
        <taxon>Eukaryota</taxon>
        <taxon>Fungi</taxon>
        <taxon>Dikarya</taxon>
        <taxon>Ascomycota</taxon>
        <taxon>Pezizomycotina</taxon>
        <taxon>Dothideomycetes</taxon>
        <taxon>Dothideomycetes incertae sedis</taxon>
        <taxon>Botryosphaeriales</taxon>
        <taxon>Botryosphaeriaceae</taxon>
        <taxon>Lasiodiplodia</taxon>
    </lineage>
</organism>
<name>A0AA40CT76_9PEZI</name>
<dbReference type="Pfam" id="PF05368">
    <property type="entry name" value="NmrA"/>
    <property type="match status" value="1"/>
</dbReference>
<dbReference type="InterPro" id="IPR051164">
    <property type="entry name" value="NmrA-like_oxidored"/>
</dbReference>
<evidence type="ECO:0000256" key="1">
    <source>
        <dbReference type="ARBA" id="ARBA00006328"/>
    </source>
</evidence>
<keyword evidence="2" id="KW-0521">NADP</keyword>